<protein>
    <submittedName>
        <fullName evidence="2">Uncharacterized protein</fullName>
    </submittedName>
</protein>
<evidence type="ECO:0000256" key="1">
    <source>
        <dbReference type="SAM" id="Phobius"/>
    </source>
</evidence>
<reference evidence="2" key="1">
    <citation type="thesis" date="2020" institute="ProQuest LLC" country="789 East Eisenhower Parkway, Ann Arbor, MI, USA">
        <title>Comparative Genomics and Chromosome Evolution.</title>
        <authorList>
            <person name="Mudd A.B."/>
        </authorList>
    </citation>
    <scope>NUCLEOTIDE SEQUENCE</scope>
    <source>
        <strain evidence="2">HN-11 Male</strain>
        <tissue evidence="2">Kidney and liver</tissue>
    </source>
</reference>
<comment type="caution">
    <text evidence="2">The sequence shown here is derived from an EMBL/GenBank/DDBJ whole genome shotgun (WGS) entry which is preliminary data.</text>
</comment>
<name>A0A8J6EZP2_ELECQ</name>
<keyword evidence="1" id="KW-1133">Transmembrane helix</keyword>
<proteinExistence type="predicted"/>
<feature type="transmembrane region" description="Helical" evidence="1">
    <location>
        <begin position="9"/>
        <end position="29"/>
    </location>
</feature>
<evidence type="ECO:0000313" key="2">
    <source>
        <dbReference type="EMBL" id="KAG9477901.1"/>
    </source>
</evidence>
<keyword evidence="3" id="KW-1185">Reference proteome</keyword>
<accession>A0A8J6EZP2</accession>
<keyword evidence="1" id="KW-0812">Transmembrane</keyword>
<dbReference type="Proteomes" id="UP000770717">
    <property type="component" value="Unassembled WGS sequence"/>
</dbReference>
<gene>
    <name evidence="2" type="ORF">GDO78_013080</name>
</gene>
<organism evidence="2 3">
    <name type="scientific">Eleutherodactylus coqui</name>
    <name type="common">Puerto Rican coqui</name>
    <dbReference type="NCBI Taxonomy" id="57060"/>
    <lineage>
        <taxon>Eukaryota</taxon>
        <taxon>Metazoa</taxon>
        <taxon>Chordata</taxon>
        <taxon>Craniata</taxon>
        <taxon>Vertebrata</taxon>
        <taxon>Euteleostomi</taxon>
        <taxon>Amphibia</taxon>
        <taxon>Batrachia</taxon>
        <taxon>Anura</taxon>
        <taxon>Neobatrachia</taxon>
        <taxon>Hyloidea</taxon>
        <taxon>Eleutherodactylidae</taxon>
        <taxon>Eleutherodactylinae</taxon>
        <taxon>Eleutherodactylus</taxon>
        <taxon>Eleutherodactylus</taxon>
    </lineage>
</organism>
<dbReference type="EMBL" id="WNTK01000009">
    <property type="protein sequence ID" value="KAG9477901.1"/>
    <property type="molecule type" value="Genomic_DNA"/>
</dbReference>
<dbReference type="AlphaFoldDB" id="A0A8J6EZP2"/>
<keyword evidence="1" id="KW-0472">Membrane</keyword>
<evidence type="ECO:0000313" key="3">
    <source>
        <dbReference type="Proteomes" id="UP000770717"/>
    </source>
</evidence>
<sequence>MTQSKRHNLLIWVIRPAFGVVAIILSEVLHVCTLD</sequence>